<evidence type="ECO:0000259" key="14">
    <source>
        <dbReference type="Pfam" id="PF03717"/>
    </source>
</evidence>
<keyword evidence="8 12" id="KW-1133">Transmembrane helix</keyword>
<dbReference type="SUPFAM" id="SSF56519">
    <property type="entry name" value="Penicillin binding protein dimerisation domain"/>
    <property type="match status" value="1"/>
</dbReference>
<comment type="similarity">
    <text evidence="3">Belongs to the transpeptidase family.</text>
</comment>
<keyword evidence="10" id="KW-0961">Cell wall biogenesis/degradation</keyword>
<feature type="domain" description="Penicillin-binding protein dimerisation" evidence="14">
    <location>
        <begin position="59"/>
        <end position="359"/>
    </location>
</feature>
<accession>A0ABS7KYD3</accession>
<reference evidence="15 16" key="1">
    <citation type="journal article" date="2021" name="Cell Host Microbe">
        <title>in vivo commensal control of Clostridioides difficile virulence.</title>
        <authorList>
            <person name="Girinathan B.P."/>
            <person name="Dibenedetto N."/>
            <person name="Worley J.N."/>
            <person name="Peltier J."/>
            <person name="Arrieta-Ortiz M.L."/>
            <person name="Rupa Christinal Immanuel S."/>
            <person name="Lavin R."/>
            <person name="Delaney M.L."/>
            <person name="Cummins C."/>
            <person name="Hoffmann M."/>
            <person name="Luo Y."/>
            <person name="Gonzalez-Escalona N."/>
            <person name="Allard M."/>
            <person name="Onderdonk A.B."/>
            <person name="Gerber G.K."/>
            <person name="Sonenshein A.L."/>
            <person name="Baliga N."/>
            <person name="Dupuy B."/>
            <person name="Bry L."/>
        </authorList>
    </citation>
    <scope>NUCLEOTIDE SEQUENCE [LARGE SCALE GENOMIC DNA]</scope>
    <source>
        <strain evidence="15 16">DSM 599</strain>
    </source>
</reference>
<feature type="transmembrane region" description="Helical" evidence="12">
    <location>
        <begin position="16"/>
        <end position="36"/>
    </location>
</feature>
<evidence type="ECO:0000256" key="6">
    <source>
        <dbReference type="ARBA" id="ARBA00022960"/>
    </source>
</evidence>
<dbReference type="InterPro" id="IPR012338">
    <property type="entry name" value="Beta-lactam/transpept-like"/>
</dbReference>
<organism evidence="15 16">
    <name type="scientific">Clostridium sardiniense</name>
    <name type="common">Clostridium absonum</name>
    <dbReference type="NCBI Taxonomy" id="29369"/>
    <lineage>
        <taxon>Bacteria</taxon>
        <taxon>Bacillati</taxon>
        <taxon>Bacillota</taxon>
        <taxon>Clostridia</taxon>
        <taxon>Eubacteriales</taxon>
        <taxon>Clostridiaceae</taxon>
        <taxon>Clostridium</taxon>
    </lineage>
</organism>
<dbReference type="RefSeq" id="WP_221861165.1">
    <property type="nucleotide sequence ID" value="NZ_JAIKTU010000007.1"/>
</dbReference>
<evidence type="ECO:0000256" key="3">
    <source>
        <dbReference type="ARBA" id="ARBA00007171"/>
    </source>
</evidence>
<feature type="region of interest" description="Disordered" evidence="11">
    <location>
        <begin position="968"/>
        <end position="1007"/>
    </location>
</feature>
<evidence type="ECO:0000256" key="4">
    <source>
        <dbReference type="ARBA" id="ARBA00022475"/>
    </source>
</evidence>
<sequence length="1007" mass="112048">MIVNKPKSKKKKLSRYTVLNIIMVIIFCIISLKLVYLQVYKHDDYEDRANQNATRFIAEKAPRGEILDKNGNVLATNKQTYTLTYTTTDEAQKKFYSTMDSIFKVLKENGESVQDDLLVKIDDKGGFYFGYKDSSPDNQQYEKLRFLKDRGMNEQIQRELFGDESKDLTDNQIAQIDQKLLQVTPEEAFYYLVKSYDLIGLVNPDPSKDEKKQYKDMTGKQLTDLILKKYSLNDIRDYMVVKDAIKMQSFKGYKAVTIASNIKKDTAFIIYQKLNDLPGIGVDLQPVREYPYKNLGSSVLGYVGTIDSSLEDDYKLRGYDPSTDLVGKSGIESAFEDELKGVKGGETVKVNSEGRKTEELFKLESYPGNNVNLTIDKNVQYAMQEALKDTINKVRTGTTDSEGHSFPNATRGAALAIDVNTGKILGLASYPDFDPNLFAIPGQLTKEQTEQYFSPDLEKFGKELIKKTGVKKSVDDLFPKDKNGYRTDPYDLYAKPFYNYATLGTLPPGSIFKPITAVAGLQEGVIKPEDTINDTGKFNIHPETFGNSFGPVCWIYPSTGGGHGYVNVEKALQVSCNFFFYETAYRLYMKDGGNANRPESLNAIAKYAWQFGLGVDPNSKTNPSTGIEIEENTTGQTYNFKTFKESTIALSNFEIADFLEKEAPSGSALATYQGSYNFIPFDFSYKDDDSEKVKSLKVDLKQKIKERFEVVATGKPAMKETEFAASIVSDVKGIMQNSDVYKNNVKKYEDKYNKKANIDEQASIVSNAIARYVVTDKSAEMTSPGQVIYSAIGQGINHYTPLQLGAYISTLANGGTRYSLHLVDSVTDVDGKVVEQFKPKVLGKVDMSPSTLAAVKEGMAKANDSEGGTASAVFSSFPIKTAGKTGTADYSNDQRDFGRSPYATYVSFAPIDKPEIAVVSVIYDGGHGAYSAPVAKAVYEAYFKDKILKDYPEYAKSSPTFKKYVLDAPKDNNEAAQKAEQEKADKKDASDKKDAKDKAKDKSASNN</sequence>
<dbReference type="PANTHER" id="PTHR30627:SF2">
    <property type="entry name" value="PEPTIDOGLYCAN D,D-TRANSPEPTIDASE MRDA"/>
    <property type="match status" value="1"/>
</dbReference>
<evidence type="ECO:0000256" key="11">
    <source>
        <dbReference type="SAM" id="MobiDB-lite"/>
    </source>
</evidence>
<evidence type="ECO:0000256" key="7">
    <source>
        <dbReference type="ARBA" id="ARBA00022984"/>
    </source>
</evidence>
<evidence type="ECO:0000256" key="2">
    <source>
        <dbReference type="ARBA" id="ARBA00004236"/>
    </source>
</evidence>
<evidence type="ECO:0000256" key="5">
    <source>
        <dbReference type="ARBA" id="ARBA00022692"/>
    </source>
</evidence>
<evidence type="ECO:0000256" key="1">
    <source>
        <dbReference type="ARBA" id="ARBA00004167"/>
    </source>
</evidence>
<dbReference type="Gene3D" id="3.40.710.10">
    <property type="entry name" value="DD-peptidase/beta-lactamase superfamily"/>
    <property type="match status" value="2"/>
</dbReference>
<dbReference type="InterPro" id="IPR036138">
    <property type="entry name" value="PBP_dimer_sf"/>
</dbReference>
<comment type="caution">
    <text evidence="15">The sequence shown here is derived from an EMBL/GenBank/DDBJ whole genome shotgun (WGS) entry which is preliminary data.</text>
</comment>
<evidence type="ECO:0000313" key="15">
    <source>
        <dbReference type="EMBL" id="MBY0755830.1"/>
    </source>
</evidence>
<evidence type="ECO:0000256" key="9">
    <source>
        <dbReference type="ARBA" id="ARBA00023136"/>
    </source>
</evidence>
<feature type="domain" description="Penicillin-binding protein transpeptidase" evidence="13">
    <location>
        <begin position="790"/>
        <end position="939"/>
    </location>
</feature>
<keyword evidence="6" id="KW-0133">Cell shape</keyword>
<evidence type="ECO:0000256" key="10">
    <source>
        <dbReference type="ARBA" id="ARBA00023316"/>
    </source>
</evidence>
<dbReference type="Proteomes" id="UP001299068">
    <property type="component" value="Unassembled WGS sequence"/>
</dbReference>
<keyword evidence="9 12" id="KW-0472">Membrane</keyword>
<dbReference type="Pfam" id="PF00905">
    <property type="entry name" value="Transpeptidase"/>
    <property type="match status" value="2"/>
</dbReference>
<evidence type="ECO:0000259" key="13">
    <source>
        <dbReference type="Pfam" id="PF00905"/>
    </source>
</evidence>
<dbReference type="InterPro" id="IPR001460">
    <property type="entry name" value="PCN-bd_Tpept"/>
</dbReference>
<name>A0ABS7KYD3_CLOSR</name>
<evidence type="ECO:0000313" key="16">
    <source>
        <dbReference type="Proteomes" id="UP001299068"/>
    </source>
</evidence>
<dbReference type="InterPro" id="IPR005311">
    <property type="entry name" value="PBP_dimer"/>
</dbReference>
<comment type="subcellular location">
    <subcellularLocation>
        <location evidence="2">Cell membrane</location>
    </subcellularLocation>
    <subcellularLocation>
        <location evidence="1">Membrane</location>
        <topology evidence="1">Single-pass membrane protein</topology>
    </subcellularLocation>
</comment>
<dbReference type="Pfam" id="PF03717">
    <property type="entry name" value="PBP_dimer"/>
    <property type="match status" value="1"/>
</dbReference>
<dbReference type="Gene3D" id="3.90.1310.10">
    <property type="entry name" value="Penicillin-binding protein 2a (Domain 2)"/>
    <property type="match status" value="2"/>
</dbReference>
<dbReference type="PANTHER" id="PTHR30627">
    <property type="entry name" value="PEPTIDOGLYCAN D,D-TRANSPEPTIDASE"/>
    <property type="match status" value="1"/>
</dbReference>
<dbReference type="InterPro" id="IPR050515">
    <property type="entry name" value="Beta-lactam/transpept"/>
</dbReference>
<gene>
    <name evidence="15" type="ORF">K5V21_10225</name>
</gene>
<dbReference type="SUPFAM" id="SSF56601">
    <property type="entry name" value="beta-lactamase/transpeptidase-like"/>
    <property type="match status" value="1"/>
</dbReference>
<evidence type="ECO:0000256" key="12">
    <source>
        <dbReference type="SAM" id="Phobius"/>
    </source>
</evidence>
<feature type="domain" description="Penicillin-binding protein transpeptidase" evidence="13">
    <location>
        <begin position="412"/>
        <end position="706"/>
    </location>
</feature>
<dbReference type="EMBL" id="JAIKTU010000007">
    <property type="protein sequence ID" value="MBY0755830.1"/>
    <property type="molecule type" value="Genomic_DNA"/>
</dbReference>
<keyword evidence="16" id="KW-1185">Reference proteome</keyword>
<evidence type="ECO:0000256" key="8">
    <source>
        <dbReference type="ARBA" id="ARBA00022989"/>
    </source>
</evidence>
<keyword evidence="7" id="KW-0573">Peptidoglycan synthesis</keyword>
<protein>
    <submittedName>
        <fullName evidence="15">Penicillin-binding protein</fullName>
    </submittedName>
</protein>
<proteinExistence type="inferred from homology"/>
<keyword evidence="4" id="KW-1003">Cell membrane</keyword>
<keyword evidence="5 12" id="KW-0812">Transmembrane</keyword>